<dbReference type="EMBL" id="CP015520">
    <property type="protein sequence ID" value="ANF22589.1"/>
    <property type="molecule type" value="Genomic_DNA"/>
</dbReference>
<keyword evidence="13" id="KW-1185">Reference proteome</keyword>
<reference evidence="13" key="1">
    <citation type="journal article" date="2016" name="Syst. Appl. Microbiol.">
        <title>Thermococcus piezophilus sp. nov., a novel hyperthermophilic and piezophilic archaeon with a broad pressure range for growth, isolated from a deepest hydrothermal vent at the Mid-Cayman Rise.</title>
        <authorList>
            <person name="Dalmasso C."/>
            <person name="Oger P."/>
            <person name="Selva G."/>
            <person name="Courtine D."/>
            <person name="L'Haridon S."/>
            <person name="Garlaschelli A."/>
            <person name="Roussel E."/>
            <person name="Miyazaki J."/>
            <person name="Reveillaud J."/>
            <person name="Jebbar M."/>
            <person name="Takai K."/>
            <person name="Maignien L."/>
            <person name="Alain K."/>
        </authorList>
    </citation>
    <scope>NUCLEOTIDE SEQUENCE [LARGE SCALE GENOMIC DNA]</scope>
    <source>
        <strain evidence="13">CDGS</strain>
    </source>
</reference>
<evidence type="ECO:0000256" key="5">
    <source>
        <dbReference type="ARBA" id="ARBA00022989"/>
    </source>
</evidence>
<dbReference type="InterPro" id="IPR038770">
    <property type="entry name" value="Na+/solute_symporter_sf"/>
</dbReference>
<evidence type="ECO:0000259" key="11">
    <source>
        <dbReference type="Pfam" id="PF00999"/>
    </source>
</evidence>
<organism evidence="12 13">
    <name type="scientific">Thermococcus piezophilus</name>
    <dbReference type="NCBI Taxonomy" id="1712654"/>
    <lineage>
        <taxon>Archaea</taxon>
        <taxon>Methanobacteriati</taxon>
        <taxon>Methanobacteriota</taxon>
        <taxon>Thermococci</taxon>
        <taxon>Thermococcales</taxon>
        <taxon>Thermococcaceae</taxon>
        <taxon>Thermococcus</taxon>
    </lineage>
</organism>
<dbReference type="PANTHER" id="PTHR43562">
    <property type="entry name" value="NAPA-TYPE SODIUM/HYDROGEN ANTIPORTER"/>
    <property type="match status" value="1"/>
</dbReference>
<dbReference type="Gene3D" id="1.20.1530.20">
    <property type="match status" value="1"/>
</dbReference>
<keyword evidence="6" id="KW-0915">Sodium</keyword>
<evidence type="ECO:0000313" key="12">
    <source>
        <dbReference type="EMBL" id="ANF22589.1"/>
    </source>
</evidence>
<dbReference type="Proteomes" id="UP000076969">
    <property type="component" value="Chromosome"/>
</dbReference>
<dbReference type="KEGG" id="tpie:A7C91_04935"/>
<dbReference type="GeneID" id="76832787"/>
<dbReference type="OrthoDB" id="12029at2157"/>
<dbReference type="Pfam" id="PF00999">
    <property type="entry name" value="Na_H_Exchanger"/>
    <property type="match status" value="1"/>
</dbReference>
<sequence length="100" mass="10661">MVFSLGAIASKVIGCGLEALLAGLNRKQSLRIRIGMIPRMGVELAMLAIAMNAGIVDEDTYVVIVLMIFLSTLVTPPLLKMAFGGEGNNEEKLLKLLGES</sequence>
<keyword evidence="7" id="KW-0406">Ion transport</keyword>
<proteinExistence type="predicted"/>
<dbReference type="RefSeq" id="WP_068665431.1">
    <property type="nucleotide sequence ID" value="NZ_CP015520.1"/>
</dbReference>
<evidence type="ECO:0000256" key="10">
    <source>
        <dbReference type="SAM" id="Phobius"/>
    </source>
</evidence>
<dbReference type="GO" id="GO:0015297">
    <property type="term" value="F:antiporter activity"/>
    <property type="evidence" value="ECO:0007669"/>
    <property type="project" value="UniProtKB-KW"/>
</dbReference>
<protein>
    <recommendedName>
        <fullName evidence="11">Cation/H+ exchanger transmembrane domain-containing protein</fullName>
    </recommendedName>
</protein>
<keyword evidence="4 10" id="KW-0812">Transmembrane</keyword>
<evidence type="ECO:0000256" key="8">
    <source>
        <dbReference type="ARBA" id="ARBA00023136"/>
    </source>
</evidence>
<keyword evidence="3" id="KW-0050">Antiport</keyword>
<accession>A0A172WGV0</accession>
<name>A0A172WGV0_9EURY</name>
<evidence type="ECO:0000256" key="6">
    <source>
        <dbReference type="ARBA" id="ARBA00023053"/>
    </source>
</evidence>
<evidence type="ECO:0000313" key="13">
    <source>
        <dbReference type="Proteomes" id="UP000076969"/>
    </source>
</evidence>
<dbReference type="GO" id="GO:0016020">
    <property type="term" value="C:membrane"/>
    <property type="evidence" value="ECO:0007669"/>
    <property type="project" value="UniProtKB-SubCell"/>
</dbReference>
<evidence type="ECO:0000256" key="4">
    <source>
        <dbReference type="ARBA" id="ARBA00022692"/>
    </source>
</evidence>
<dbReference type="GO" id="GO:1902600">
    <property type="term" value="P:proton transmembrane transport"/>
    <property type="evidence" value="ECO:0007669"/>
    <property type="project" value="InterPro"/>
</dbReference>
<feature type="transmembrane region" description="Helical" evidence="10">
    <location>
        <begin position="6"/>
        <end position="24"/>
    </location>
</feature>
<evidence type="ECO:0000256" key="9">
    <source>
        <dbReference type="ARBA" id="ARBA00023201"/>
    </source>
</evidence>
<comment type="subcellular location">
    <subcellularLocation>
        <location evidence="1">Membrane</location>
        <topology evidence="1">Multi-pass membrane protein</topology>
    </subcellularLocation>
</comment>
<evidence type="ECO:0000256" key="2">
    <source>
        <dbReference type="ARBA" id="ARBA00022448"/>
    </source>
</evidence>
<dbReference type="InterPro" id="IPR006153">
    <property type="entry name" value="Cation/H_exchanger_TM"/>
</dbReference>
<keyword evidence="2" id="KW-0813">Transport</keyword>
<evidence type="ECO:0000256" key="3">
    <source>
        <dbReference type="ARBA" id="ARBA00022449"/>
    </source>
</evidence>
<gene>
    <name evidence="12" type="ORF">A7C91_04935</name>
</gene>
<dbReference type="PANTHER" id="PTHR43562:SF3">
    <property type="entry name" value="SODIUM ION_PROTON EXCHANGER (EUROFUNG)"/>
    <property type="match status" value="1"/>
</dbReference>
<feature type="transmembrane region" description="Helical" evidence="10">
    <location>
        <begin position="61"/>
        <end position="79"/>
    </location>
</feature>
<dbReference type="AlphaFoldDB" id="A0A172WGV0"/>
<keyword evidence="5 10" id="KW-1133">Transmembrane helix</keyword>
<keyword evidence="9" id="KW-0739">Sodium transport</keyword>
<feature type="domain" description="Cation/H+ exchanger transmembrane" evidence="11">
    <location>
        <begin position="2"/>
        <end position="80"/>
    </location>
</feature>
<feature type="transmembrane region" description="Helical" evidence="10">
    <location>
        <begin position="36"/>
        <end position="55"/>
    </location>
</feature>
<evidence type="ECO:0000256" key="7">
    <source>
        <dbReference type="ARBA" id="ARBA00023065"/>
    </source>
</evidence>
<evidence type="ECO:0000256" key="1">
    <source>
        <dbReference type="ARBA" id="ARBA00004141"/>
    </source>
</evidence>
<keyword evidence="8 10" id="KW-0472">Membrane</keyword>
<dbReference type="STRING" id="1712654.A7C91_04935"/>
<dbReference type="GO" id="GO:0006814">
    <property type="term" value="P:sodium ion transport"/>
    <property type="evidence" value="ECO:0007669"/>
    <property type="project" value="UniProtKB-KW"/>
</dbReference>